<dbReference type="EMBL" id="FUXA01000011">
    <property type="protein sequence ID" value="SJZ86965.1"/>
    <property type="molecule type" value="Genomic_DNA"/>
</dbReference>
<keyword evidence="3" id="KW-1185">Reference proteome</keyword>
<organism evidence="2 3">
    <name type="scientific">Eubacterium ruminantium</name>
    <dbReference type="NCBI Taxonomy" id="42322"/>
    <lineage>
        <taxon>Bacteria</taxon>
        <taxon>Bacillati</taxon>
        <taxon>Bacillota</taxon>
        <taxon>Clostridia</taxon>
        <taxon>Eubacteriales</taxon>
        <taxon>Eubacteriaceae</taxon>
        <taxon>Eubacterium</taxon>
    </lineage>
</organism>
<gene>
    <name evidence="2" type="ORF">SAMN02745110_01830</name>
</gene>
<evidence type="ECO:0000259" key="1">
    <source>
        <dbReference type="Pfam" id="PF22481"/>
    </source>
</evidence>
<dbReference type="Proteomes" id="UP000189857">
    <property type="component" value="Unassembled WGS sequence"/>
</dbReference>
<sequence>MTDKTFGEIEYDEQYGYIGHTTLVFGGGEQSVEVVIGCDDDEDISQFQRDAFEALLKGWDEVQHKIAAAILEYYNEEEKGAYGPEDESEFESWWPDIDTEEELVKKIHLDSIVIESEYVMESHGENPVYILFNRDWGGEDTEDNGVAVLIEDGEVTEVGYKDIAF</sequence>
<proteinExistence type="predicted"/>
<protein>
    <recommendedName>
        <fullName evidence="1">DUF6985 domain-containing protein</fullName>
    </recommendedName>
</protein>
<dbReference type="AlphaFoldDB" id="A0A1T4P5W9"/>
<dbReference type="Pfam" id="PF22481">
    <property type="entry name" value="DUF6985"/>
    <property type="match status" value="1"/>
</dbReference>
<evidence type="ECO:0000313" key="3">
    <source>
        <dbReference type="Proteomes" id="UP000189857"/>
    </source>
</evidence>
<dbReference type="InterPro" id="IPR054254">
    <property type="entry name" value="DUF6985"/>
</dbReference>
<dbReference type="OrthoDB" id="2053840at2"/>
<name>A0A1T4P5W9_9FIRM</name>
<evidence type="ECO:0000313" key="2">
    <source>
        <dbReference type="EMBL" id="SJZ86965.1"/>
    </source>
</evidence>
<dbReference type="RefSeq" id="WP_078787655.1">
    <property type="nucleotide sequence ID" value="NZ_FMTO01000010.1"/>
</dbReference>
<feature type="domain" description="DUF6985" evidence="1">
    <location>
        <begin position="6"/>
        <end position="164"/>
    </location>
</feature>
<reference evidence="2 3" key="1">
    <citation type="submission" date="2017-02" db="EMBL/GenBank/DDBJ databases">
        <authorList>
            <person name="Peterson S.W."/>
        </authorList>
    </citation>
    <scope>NUCLEOTIDE SEQUENCE [LARGE SCALE GENOMIC DNA]</scope>
    <source>
        <strain evidence="2 3">ATCC 17233</strain>
    </source>
</reference>
<accession>A0A1T4P5W9</accession>